<evidence type="ECO:0000313" key="2">
    <source>
        <dbReference type="EMBL" id="CAG9767777.1"/>
    </source>
</evidence>
<accession>A0A9N9MSM5</accession>
<gene>
    <name evidence="2" type="ORF">CEUTPL_LOCUS8333</name>
</gene>
<evidence type="ECO:0000313" key="3">
    <source>
        <dbReference type="Proteomes" id="UP001152799"/>
    </source>
</evidence>
<reference evidence="2" key="1">
    <citation type="submission" date="2022-01" db="EMBL/GenBank/DDBJ databases">
        <authorList>
            <person name="King R."/>
        </authorList>
    </citation>
    <scope>NUCLEOTIDE SEQUENCE</scope>
</reference>
<keyword evidence="1" id="KW-0812">Transmembrane</keyword>
<protein>
    <submittedName>
        <fullName evidence="2">Uncharacterized protein</fullName>
    </submittedName>
</protein>
<keyword evidence="3" id="KW-1185">Reference proteome</keyword>
<evidence type="ECO:0000256" key="1">
    <source>
        <dbReference type="SAM" id="Phobius"/>
    </source>
</evidence>
<sequence length="87" mass="9961">MPRDPEILDSNLSEAVLFAILVYVLFLGTSFFVQHIIVHRLVCPFSGWVLHGGRDWCSKCPNCGLEQSPRSVFCCTRKHSVYLRIIH</sequence>
<name>A0A9N9MSM5_9CUCU</name>
<keyword evidence="1" id="KW-0472">Membrane</keyword>
<keyword evidence="1" id="KW-1133">Transmembrane helix</keyword>
<dbReference type="AlphaFoldDB" id="A0A9N9MSM5"/>
<organism evidence="2 3">
    <name type="scientific">Ceutorhynchus assimilis</name>
    <name type="common">cabbage seed weevil</name>
    <dbReference type="NCBI Taxonomy" id="467358"/>
    <lineage>
        <taxon>Eukaryota</taxon>
        <taxon>Metazoa</taxon>
        <taxon>Ecdysozoa</taxon>
        <taxon>Arthropoda</taxon>
        <taxon>Hexapoda</taxon>
        <taxon>Insecta</taxon>
        <taxon>Pterygota</taxon>
        <taxon>Neoptera</taxon>
        <taxon>Endopterygota</taxon>
        <taxon>Coleoptera</taxon>
        <taxon>Polyphaga</taxon>
        <taxon>Cucujiformia</taxon>
        <taxon>Curculionidae</taxon>
        <taxon>Ceutorhynchinae</taxon>
        <taxon>Ceutorhynchus</taxon>
    </lineage>
</organism>
<proteinExistence type="predicted"/>
<feature type="transmembrane region" description="Helical" evidence="1">
    <location>
        <begin position="15"/>
        <end position="33"/>
    </location>
</feature>
<dbReference type="Proteomes" id="UP001152799">
    <property type="component" value="Chromosome 4"/>
</dbReference>
<dbReference type="EMBL" id="OU892280">
    <property type="protein sequence ID" value="CAG9767777.1"/>
    <property type="molecule type" value="Genomic_DNA"/>
</dbReference>